<comment type="caution">
    <text evidence="1">The sequence shown here is derived from an EMBL/GenBank/DDBJ whole genome shotgun (WGS) entry which is preliminary data.</text>
</comment>
<evidence type="ECO:0000313" key="2">
    <source>
        <dbReference type="Proteomes" id="UP001217485"/>
    </source>
</evidence>
<dbReference type="Proteomes" id="UP001217485">
    <property type="component" value="Unassembled WGS sequence"/>
</dbReference>
<protein>
    <submittedName>
        <fullName evidence="1">Uncharacterized protein</fullName>
    </submittedName>
</protein>
<proteinExistence type="predicted"/>
<accession>A0ABT5CAN4</accession>
<reference evidence="1 2" key="1">
    <citation type="submission" date="2023-01" db="EMBL/GenBank/DDBJ databases">
        <title>Minimal conservation of predation-associated metabolite biosynthetic gene clusters underscores biosynthetic potential of Myxococcota including descriptions for ten novel species: Archangium lansinium sp. nov., Myxococcus landrumus sp. nov., Nannocystis bai.</title>
        <authorList>
            <person name="Ahearne A."/>
            <person name="Stevens C."/>
            <person name="Dowd S."/>
        </authorList>
    </citation>
    <scope>NUCLEOTIDE SEQUENCE [LARGE SCALE GENOMIC DNA]</scope>
    <source>
        <strain evidence="1 2">WIWO2</strain>
    </source>
</reference>
<dbReference type="EMBL" id="JAQNDK010000004">
    <property type="protein sequence ID" value="MDC0682844.1"/>
    <property type="molecule type" value="Genomic_DNA"/>
</dbReference>
<keyword evidence="2" id="KW-1185">Reference proteome</keyword>
<evidence type="ECO:0000313" key="1">
    <source>
        <dbReference type="EMBL" id="MDC0682844.1"/>
    </source>
</evidence>
<name>A0ABT5CAN4_9BACT</name>
<dbReference type="RefSeq" id="WP_272100997.1">
    <property type="nucleotide sequence ID" value="NZ_JAQNDK010000004.1"/>
</dbReference>
<organism evidence="1 2">
    <name type="scientific">Sorangium atrum</name>
    <dbReference type="NCBI Taxonomy" id="2995308"/>
    <lineage>
        <taxon>Bacteria</taxon>
        <taxon>Pseudomonadati</taxon>
        <taxon>Myxococcota</taxon>
        <taxon>Polyangia</taxon>
        <taxon>Polyangiales</taxon>
        <taxon>Polyangiaceae</taxon>
        <taxon>Sorangium</taxon>
    </lineage>
</organism>
<gene>
    <name evidence="1" type="ORF">POL72_34275</name>
</gene>
<sequence length="134" mass="14629">MPIPLDPETAKAAFKRSKANMLGVARAACDEIRTDAHRFGALYDAAAASGNWSVILGSAVAPEFGVPMWRDVCTLRNPLTDELRTADASSPEVDAWLRRAAFNAGVMAYIYMRDELTKGVIAVPRDACELKFPR</sequence>